<evidence type="ECO:0000259" key="8">
    <source>
        <dbReference type="PROSITE" id="PS50110"/>
    </source>
</evidence>
<feature type="domain" description="Response regulatory" evidence="8">
    <location>
        <begin position="5"/>
        <end position="122"/>
    </location>
</feature>
<comment type="catalytic activity">
    <reaction evidence="5">
        <text>[protein]-L-glutamate 5-O-methyl ester + H2O = L-glutamyl-[protein] + methanol + H(+)</text>
        <dbReference type="Rhea" id="RHEA:23236"/>
        <dbReference type="Rhea" id="RHEA-COMP:10208"/>
        <dbReference type="Rhea" id="RHEA-COMP:10311"/>
        <dbReference type="ChEBI" id="CHEBI:15377"/>
        <dbReference type="ChEBI" id="CHEBI:15378"/>
        <dbReference type="ChEBI" id="CHEBI:17790"/>
        <dbReference type="ChEBI" id="CHEBI:29973"/>
        <dbReference type="ChEBI" id="CHEBI:82795"/>
        <dbReference type="EC" id="3.1.1.61"/>
    </reaction>
</comment>
<dbReference type="InterPro" id="IPR000673">
    <property type="entry name" value="Sig_transdc_resp-reg_Me-estase"/>
</dbReference>
<dbReference type="Gene3D" id="3.40.50.2300">
    <property type="match status" value="1"/>
</dbReference>
<evidence type="ECO:0000256" key="1">
    <source>
        <dbReference type="ARBA" id="ARBA00022490"/>
    </source>
</evidence>
<name>A0ABY4X4E8_9SPHN</name>
<dbReference type="EMBL" id="CP084930">
    <property type="protein sequence ID" value="USI71717.1"/>
    <property type="molecule type" value="Genomic_DNA"/>
</dbReference>
<reference evidence="10" key="1">
    <citation type="journal article" date="2022" name="Toxins">
        <title>Genomic Analysis of Sphingopyxis sp. USTB-05 for Biodegrading Cyanobacterial Hepatotoxins.</title>
        <authorList>
            <person name="Liu C."/>
            <person name="Xu Q."/>
            <person name="Zhao Z."/>
            <person name="Zhang H."/>
            <person name="Liu X."/>
            <person name="Yin C."/>
            <person name="Liu Y."/>
            <person name="Yan H."/>
        </authorList>
    </citation>
    <scope>NUCLEOTIDE SEQUENCE</scope>
    <source>
        <strain evidence="10">NBD5</strain>
    </source>
</reference>
<evidence type="ECO:0000313" key="10">
    <source>
        <dbReference type="EMBL" id="USI71717.1"/>
    </source>
</evidence>
<dbReference type="PANTHER" id="PTHR42872:SF6">
    <property type="entry name" value="PROTEIN-GLUTAMATE METHYLESTERASE_PROTEIN-GLUTAMINE GLUTAMINASE"/>
    <property type="match status" value="1"/>
</dbReference>
<keyword evidence="1" id="KW-0963">Cytoplasm</keyword>
<accession>A0ABY4X4E8</accession>
<protein>
    <recommendedName>
        <fullName evidence="4">protein-glutamate methylesterase</fullName>
        <ecNumber evidence="4">3.1.1.61</ecNumber>
    </recommendedName>
</protein>
<dbReference type="PIRSF" id="PIRSF000876">
    <property type="entry name" value="RR_chemtxs_CheB"/>
    <property type="match status" value="1"/>
</dbReference>
<dbReference type="PROSITE" id="PS50122">
    <property type="entry name" value="CHEB"/>
    <property type="match status" value="1"/>
</dbReference>
<evidence type="ECO:0000256" key="3">
    <source>
        <dbReference type="ARBA" id="ARBA00022801"/>
    </source>
</evidence>
<comment type="caution">
    <text evidence="6">Lacks conserved residue(s) required for the propagation of feature annotation.</text>
</comment>
<dbReference type="Pfam" id="PF00072">
    <property type="entry name" value="Response_reg"/>
    <property type="match status" value="1"/>
</dbReference>
<dbReference type="RefSeq" id="WP_252165530.1">
    <property type="nucleotide sequence ID" value="NZ_CP084930.1"/>
</dbReference>
<evidence type="ECO:0000256" key="4">
    <source>
        <dbReference type="ARBA" id="ARBA00039140"/>
    </source>
</evidence>
<dbReference type="InterPro" id="IPR011006">
    <property type="entry name" value="CheY-like_superfamily"/>
</dbReference>
<evidence type="ECO:0000256" key="2">
    <source>
        <dbReference type="ARBA" id="ARBA00022500"/>
    </source>
</evidence>
<organism evidence="10 11">
    <name type="scientific">Sphingomonas morindae</name>
    <dbReference type="NCBI Taxonomy" id="1541170"/>
    <lineage>
        <taxon>Bacteria</taxon>
        <taxon>Pseudomonadati</taxon>
        <taxon>Pseudomonadota</taxon>
        <taxon>Alphaproteobacteria</taxon>
        <taxon>Sphingomonadales</taxon>
        <taxon>Sphingomonadaceae</taxon>
        <taxon>Sphingomonas</taxon>
    </lineage>
</organism>
<evidence type="ECO:0000256" key="5">
    <source>
        <dbReference type="ARBA" id="ARBA00048267"/>
    </source>
</evidence>
<proteinExistence type="predicted"/>
<dbReference type="InterPro" id="IPR035909">
    <property type="entry name" value="CheB_C"/>
</dbReference>
<dbReference type="SUPFAM" id="SSF52172">
    <property type="entry name" value="CheY-like"/>
    <property type="match status" value="1"/>
</dbReference>
<evidence type="ECO:0000256" key="6">
    <source>
        <dbReference type="PROSITE-ProRule" id="PRU00050"/>
    </source>
</evidence>
<dbReference type="PROSITE" id="PS50110">
    <property type="entry name" value="RESPONSE_REGULATORY"/>
    <property type="match status" value="1"/>
</dbReference>
<dbReference type="PANTHER" id="PTHR42872">
    <property type="entry name" value="PROTEIN-GLUTAMATE METHYLESTERASE/PROTEIN-GLUTAMINE GLUTAMINASE"/>
    <property type="match status" value="1"/>
</dbReference>
<evidence type="ECO:0000259" key="9">
    <source>
        <dbReference type="PROSITE" id="PS50122"/>
    </source>
</evidence>
<dbReference type="SUPFAM" id="SSF52738">
    <property type="entry name" value="Methylesterase CheB, C-terminal domain"/>
    <property type="match status" value="1"/>
</dbReference>
<dbReference type="InterPro" id="IPR001789">
    <property type="entry name" value="Sig_transdc_resp-reg_receiver"/>
</dbReference>
<dbReference type="CDD" id="cd17541">
    <property type="entry name" value="REC_CheB-like"/>
    <property type="match status" value="1"/>
</dbReference>
<feature type="domain" description="CheB-type methylesterase" evidence="9">
    <location>
        <begin position="157"/>
        <end position="343"/>
    </location>
</feature>
<keyword evidence="3" id="KW-0378">Hydrolase</keyword>
<dbReference type="EC" id="3.1.1.61" evidence="4"/>
<feature type="modified residue" description="4-aspartylphosphate" evidence="7">
    <location>
        <position position="56"/>
    </location>
</feature>
<dbReference type="Gene3D" id="3.40.50.180">
    <property type="entry name" value="Methylesterase CheB, C-terminal domain"/>
    <property type="match status" value="1"/>
</dbReference>
<keyword evidence="2" id="KW-0145">Chemotaxis</keyword>
<dbReference type="SMART" id="SM00448">
    <property type="entry name" value="REC"/>
    <property type="match status" value="1"/>
</dbReference>
<evidence type="ECO:0000256" key="7">
    <source>
        <dbReference type="PROSITE-ProRule" id="PRU00169"/>
    </source>
</evidence>
<gene>
    <name evidence="10" type="ORF">LHA26_10295</name>
</gene>
<evidence type="ECO:0000313" key="11">
    <source>
        <dbReference type="Proteomes" id="UP001056937"/>
    </source>
</evidence>
<dbReference type="Proteomes" id="UP001056937">
    <property type="component" value="Chromosome 1"/>
</dbReference>
<keyword evidence="7" id="KW-0597">Phosphoprotein</keyword>
<dbReference type="InterPro" id="IPR008248">
    <property type="entry name" value="CheB-like"/>
</dbReference>
<dbReference type="Pfam" id="PF01339">
    <property type="entry name" value="CheB_methylest"/>
    <property type="match status" value="1"/>
</dbReference>
<keyword evidence="11" id="KW-1185">Reference proteome</keyword>
<sequence length="346" mass="35597">MSVKKVLIVDDSLTMRALFTSALEKSNELAVVGAASGADMARDMIRELRPDVITLDVEMPGKNGIEFLRELMETSPLPVVMLSTLTQKGADVSLKAIELGAVDCFPKPTKTTPDEFDKISGKLCKLVATAAKTNMLAKRSGTPSAAKVAAYQWDGSLVALSAGMGGIDAIPQVLASFPANCPPTILLHPMEDGLAEPFAAKLATTIAPKVVLAADGLPLEQGHVYLVADTRWHAAIDKWPSGRLRLVDRDPVNGHRPSADLLFGVMAKAAAARAVGVILSGGGADGAAGLAALRGTGAVTFCQDAGSSLIHEAAEAAVARGAVVHQLPAAALGAAILAGQSTQVAA</sequence>